<name>A0ABR7W864_9ACTN</name>
<dbReference type="InterPro" id="IPR000412">
    <property type="entry name" value="ABC_2_transport"/>
</dbReference>
<gene>
    <name evidence="10" type="ORF">IDF66_04300</name>
</gene>
<feature type="transmembrane region" description="Helical" evidence="8">
    <location>
        <begin position="228"/>
        <end position="246"/>
    </location>
</feature>
<evidence type="ECO:0000259" key="9">
    <source>
        <dbReference type="Pfam" id="PF01061"/>
    </source>
</evidence>
<proteinExistence type="inferred from homology"/>
<evidence type="ECO:0000256" key="6">
    <source>
        <dbReference type="ARBA" id="ARBA00023136"/>
    </source>
</evidence>
<keyword evidence="3" id="KW-1003">Cell membrane</keyword>
<feature type="domain" description="ABC-2 type transporter transmembrane" evidence="9">
    <location>
        <begin position="5"/>
        <end position="213"/>
    </location>
</feature>
<reference evidence="10 11" key="1">
    <citation type="submission" date="2020-09" db="EMBL/GenBank/DDBJ databases">
        <title>Novel species in genus Gordonia.</title>
        <authorList>
            <person name="Zhang G."/>
        </authorList>
    </citation>
    <scope>NUCLEOTIDE SEQUENCE [LARGE SCALE GENOMIC DNA]</scope>
    <source>
        <strain evidence="10 11">ON-33</strain>
    </source>
</reference>
<dbReference type="Proteomes" id="UP000602395">
    <property type="component" value="Unassembled WGS sequence"/>
</dbReference>
<sequence length="252" mass="26906">MRPPQQWWALTTRGLSGIVRNGEIIFAMIAPAFLAVCFYVPLRSLMDAYPGMNYAQYLMPIIALQSVGFVASASAMRSSMDGLRGINLRFRVMPMNSLVPVAARGSANAVLLAISLVFATIASLLIGWRPHGGIGGTIGLYAVAFVVGLLVAVIADALGLLAGSPESTSQMLGLPILILGMLSTGFVPESQFPEWIQPFVRNQPVSQFSGAMRAFNDGTATWSVVAPTVYWCLGMAGLAAGLLVWAERRLRA</sequence>
<evidence type="ECO:0000256" key="5">
    <source>
        <dbReference type="ARBA" id="ARBA00022989"/>
    </source>
</evidence>
<keyword evidence="4 8" id="KW-0812">Transmembrane</keyword>
<evidence type="ECO:0000313" key="10">
    <source>
        <dbReference type="EMBL" id="MBD1318795.1"/>
    </source>
</evidence>
<dbReference type="Pfam" id="PF01061">
    <property type="entry name" value="ABC2_membrane"/>
    <property type="match status" value="1"/>
</dbReference>
<keyword evidence="11" id="KW-1185">Reference proteome</keyword>
<dbReference type="PANTHER" id="PTHR43077:SF8">
    <property type="entry name" value="DOXORUBICIN RESISTANCE ABC TRANSPORTER PERMEASE PROTEIN DRRB"/>
    <property type="match status" value="1"/>
</dbReference>
<keyword evidence="7" id="KW-0046">Antibiotic resistance</keyword>
<evidence type="ECO:0000256" key="4">
    <source>
        <dbReference type="ARBA" id="ARBA00022692"/>
    </source>
</evidence>
<evidence type="ECO:0000256" key="2">
    <source>
        <dbReference type="ARBA" id="ARBA00007783"/>
    </source>
</evidence>
<organism evidence="10 11">
    <name type="scientific">Gordonia hankookensis</name>
    <dbReference type="NCBI Taxonomy" id="589403"/>
    <lineage>
        <taxon>Bacteria</taxon>
        <taxon>Bacillati</taxon>
        <taxon>Actinomycetota</taxon>
        <taxon>Actinomycetes</taxon>
        <taxon>Mycobacteriales</taxon>
        <taxon>Gordoniaceae</taxon>
        <taxon>Gordonia</taxon>
    </lineage>
</organism>
<dbReference type="InterPro" id="IPR013525">
    <property type="entry name" value="ABC2_TM"/>
</dbReference>
<feature type="transmembrane region" description="Helical" evidence="8">
    <location>
        <begin position="54"/>
        <end position="76"/>
    </location>
</feature>
<evidence type="ECO:0000256" key="3">
    <source>
        <dbReference type="ARBA" id="ARBA00022475"/>
    </source>
</evidence>
<evidence type="ECO:0000313" key="11">
    <source>
        <dbReference type="Proteomes" id="UP000602395"/>
    </source>
</evidence>
<feature type="transmembrane region" description="Helical" evidence="8">
    <location>
        <begin position="97"/>
        <end position="126"/>
    </location>
</feature>
<dbReference type="PIRSF" id="PIRSF006648">
    <property type="entry name" value="DrrB"/>
    <property type="match status" value="1"/>
</dbReference>
<evidence type="ECO:0000256" key="7">
    <source>
        <dbReference type="ARBA" id="ARBA00023251"/>
    </source>
</evidence>
<comment type="similarity">
    <text evidence="2">Belongs to the ABC-2 integral membrane protein family.</text>
</comment>
<comment type="caution">
    <text evidence="10">The sequence shown here is derived from an EMBL/GenBank/DDBJ whole genome shotgun (WGS) entry which is preliminary data.</text>
</comment>
<dbReference type="EMBL" id="JACWMS010000001">
    <property type="protein sequence ID" value="MBD1318795.1"/>
    <property type="molecule type" value="Genomic_DNA"/>
</dbReference>
<feature type="transmembrane region" description="Helical" evidence="8">
    <location>
        <begin position="171"/>
        <end position="188"/>
    </location>
</feature>
<protein>
    <submittedName>
        <fullName evidence="10">ABC transporter permease</fullName>
    </submittedName>
</protein>
<feature type="transmembrane region" description="Helical" evidence="8">
    <location>
        <begin position="21"/>
        <end position="42"/>
    </location>
</feature>
<feature type="transmembrane region" description="Helical" evidence="8">
    <location>
        <begin position="138"/>
        <end position="159"/>
    </location>
</feature>
<evidence type="ECO:0000256" key="1">
    <source>
        <dbReference type="ARBA" id="ARBA00004651"/>
    </source>
</evidence>
<keyword evidence="5 8" id="KW-1133">Transmembrane helix</keyword>
<comment type="subcellular location">
    <subcellularLocation>
        <location evidence="1">Cell membrane</location>
        <topology evidence="1">Multi-pass membrane protein</topology>
    </subcellularLocation>
</comment>
<accession>A0ABR7W864</accession>
<keyword evidence="6 8" id="KW-0472">Membrane</keyword>
<evidence type="ECO:0000256" key="8">
    <source>
        <dbReference type="SAM" id="Phobius"/>
    </source>
</evidence>
<dbReference type="PANTHER" id="PTHR43077">
    <property type="entry name" value="TRANSPORT PERMEASE YVFS-RELATED"/>
    <property type="match status" value="1"/>
</dbReference>
<dbReference type="InterPro" id="IPR051328">
    <property type="entry name" value="T7SS_ABC-Transporter"/>
</dbReference>